<dbReference type="PANTHER" id="PTHR31632:SF2">
    <property type="entry name" value="PLASMA MEMBRANE IRON PERMEASE"/>
    <property type="match status" value="1"/>
</dbReference>
<evidence type="ECO:0000256" key="1">
    <source>
        <dbReference type="ARBA" id="ARBA00004141"/>
    </source>
</evidence>
<feature type="transmembrane region" description="Helical" evidence="6">
    <location>
        <begin position="154"/>
        <end position="175"/>
    </location>
</feature>
<keyword evidence="5 6" id="KW-0472">Membrane</keyword>
<organism evidence="7 8">
    <name type="scientific">Roseiarcus fermentans</name>
    <dbReference type="NCBI Taxonomy" id="1473586"/>
    <lineage>
        <taxon>Bacteria</taxon>
        <taxon>Pseudomonadati</taxon>
        <taxon>Pseudomonadota</taxon>
        <taxon>Alphaproteobacteria</taxon>
        <taxon>Hyphomicrobiales</taxon>
        <taxon>Roseiarcaceae</taxon>
        <taxon>Roseiarcus</taxon>
    </lineage>
</organism>
<evidence type="ECO:0000256" key="4">
    <source>
        <dbReference type="ARBA" id="ARBA00022989"/>
    </source>
</evidence>
<comment type="caution">
    <text evidence="7">The sequence shown here is derived from an EMBL/GenBank/DDBJ whole genome shotgun (WGS) entry which is preliminary data.</text>
</comment>
<keyword evidence="3 6" id="KW-0812">Transmembrane</keyword>
<dbReference type="PANTHER" id="PTHR31632">
    <property type="entry name" value="IRON TRANSPORTER FTH1"/>
    <property type="match status" value="1"/>
</dbReference>
<dbReference type="GO" id="GO:0015093">
    <property type="term" value="F:ferrous iron transmembrane transporter activity"/>
    <property type="evidence" value="ECO:0007669"/>
    <property type="project" value="TreeGrafter"/>
</dbReference>
<evidence type="ECO:0000256" key="2">
    <source>
        <dbReference type="ARBA" id="ARBA00008333"/>
    </source>
</evidence>
<evidence type="ECO:0000256" key="6">
    <source>
        <dbReference type="SAM" id="Phobius"/>
    </source>
</evidence>
<keyword evidence="4 6" id="KW-1133">Transmembrane helix</keyword>
<feature type="transmembrane region" description="Helical" evidence="6">
    <location>
        <begin position="76"/>
        <end position="97"/>
    </location>
</feature>
<dbReference type="RefSeq" id="WP_113889844.1">
    <property type="nucleotide sequence ID" value="NZ_QNRK01000014.1"/>
</dbReference>
<name>A0A366FE39_9HYPH</name>
<proteinExistence type="inferred from homology"/>
<gene>
    <name evidence="7" type="ORF">DFR50_11439</name>
</gene>
<keyword evidence="8" id="KW-1185">Reference proteome</keyword>
<feature type="transmembrane region" description="Helical" evidence="6">
    <location>
        <begin position="43"/>
        <end position="64"/>
    </location>
</feature>
<evidence type="ECO:0000256" key="5">
    <source>
        <dbReference type="ARBA" id="ARBA00023136"/>
    </source>
</evidence>
<accession>A0A366FE39</accession>
<feature type="transmembrane region" description="Helical" evidence="6">
    <location>
        <begin position="187"/>
        <end position="207"/>
    </location>
</feature>
<dbReference type="InterPro" id="IPR004923">
    <property type="entry name" value="FTR1/Fip1/EfeU"/>
</dbReference>
<dbReference type="OrthoDB" id="7260758at2"/>
<evidence type="ECO:0000313" key="8">
    <source>
        <dbReference type="Proteomes" id="UP000253529"/>
    </source>
</evidence>
<feature type="transmembrane region" description="Helical" evidence="6">
    <location>
        <begin position="251"/>
        <end position="269"/>
    </location>
</feature>
<evidence type="ECO:0000256" key="3">
    <source>
        <dbReference type="ARBA" id="ARBA00022692"/>
    </source>
</evidence>
<dbReference type="GO" id="GO:0033573">
    <property type="term" value="C:high-affinity iron permease complex"/>
    <property type="evidence" value="ECO:0007669"/>
    <property type="project" value="InterPro"/>
</dbReference>
<dbReference type="EMBL" id="QNRK01000014">
    <property type="protein sequence ID" value="RBP12210.1"/>
    <property type="molecule type" value="Genomic_DNA"/>
</dbReference>
<dbReference type="AlphaFoldDB" id="A0A366FE39"/>
<dbReference type="Proteomes" id="UP000253529">
    <property type="component" value="Unassembled WGS sequence"/>
</dbReference>
<feature type="transmembrane region" description="Helical" evidence="6">
    <location>
        <begin position="118"/>
        <end position="134"/>
    </location>
</feature>
<protein>
    <submittedName>
        <fullName evidence="7">High-affinity iron transporter</fullName>
    </submittedName>
</protein>
<comment type="similarity">
    <text evidence="2">Belongs to the oxidase-dependent Fe transporter (OFeT) (TC 9.A.10.1) family.</text>
</comment>
<sequence length="277" mass="29863">MGMPEFNTAFVVWRESIEALLVIGILSAWIGHRPEAERKAGRAWLWAGVAVGIVGAVALAAALVTVGEELSDDAQVWFQTAIVLIAAALIVQMVFWMRRHGRTLKRELHARLDDAADRSNWIAVFTLAAIAVMREGSEAAVFLYGSMVSAGTSVVRGVVAAALGLALAIATYGLLQAGARIVSWRAFFRVTEIMLLLLAGSLLLTGVDNLVSLGLVPQLSGRMWDTSRILTDSGALGGLVSALTGYRAKPVLVQLLALGGYWLLMIWLLRRPTWRTA</sequence>
<reference evidence="7 8" key="1">
    <citation type="submission" date="2018-06" db="EMBL/GenBank/DDBJ databases">
        <title>Genomic Encyclopedia of Type Strains, Phase IV (KMG-IV): sequencing the most valuable type-strain genomes for metagenomic binning, comparative biology and taxonomic classification.</title>
        <authorList>
            <person name="Goeker M."/>
        </authorList>
    </citation>
    <scope>NUCLEOTIDE SEQUENCE [LARGE SCALE GENOMIC DNA]</scope>
    <source>
        <strain evidence="7 8">DSM 24875</strain>
    </source>
</reference>
<comment type="subcellular location">
    <subcellularLocation>
        <location evidence="1">Membrane</location>
        <topology evidence="1">Multi-pass membrane protein</topology>
    </subcellularLocation>
</comment>
<feature type="transmembrane region" description="Helical" evidence="6">
    <location>
        <begin position="12"/>
        <end position="31"/>
    </location>
</feature>
<evidence type="ECO:0000313" key="7">
    <source>
        <dbReference type="EMBL" id="RBP12210.1"/>
    </source>
</evidence>
<dbReference type="Pfam" id="PF03239">
    <property type="entry name" value="FTR1"/>
    <property type="match status" value="1"/>
</dbReference>